<proteinExistence type="predicted"/>
<comment type="caution">
    <text evidence="2">The sequence shown here is derived from an EMBL/GenBank/DDBJ whole genome shotgun (WGS) entry which is preliminary data.</text>
</comment>
<feature type="compositionally biased region" description="Polar residues" evidence="1">
    <location>
        <begin position="16"/>
        <end position="30"/>
    </location>
</feature>
<feature type="compositionally biased region" description="Basic residues" evidence="1">
    <location>
        <begin position="1"/>
        <end position="12"/>
    </location>
</feature>
<evidence type="ECO:0000256" key="1">
    <source>
        <dbReference type="SAM" id="MobiDB-lite"/>
    </source>
</evidence>
<protein>
    <submittedName>
        <fullName evidence="2">Uncharacterized protein</fullName>
    </submittedName>
</protein>
<accession>A0A4Z2HSW9</accession>
<dbReference type="EMBL" id="SRLO01000184">
    <property type="protein sequence ID" value="TNN68807.1"/>
    <property type="molecule type" value="Genomic_DNA"/>
</dbReference>
<evidence type="ECO:0000313" key="2">
    <source>
        <dbReference type="EMBL" id="TNN68807.1"/>
    </source>
</evidence>
<reference evidence="2 3" key="1">
    <citation type="submission" date="2019-03" db="EMBL/GenBank/DDBJ databases">
        <title>First draft genome of Liparis tanakae, snailfish: a comprehensive survey of snailfish specific genes.</title>
        <authorList>
            <person name="Kim W."/>
            <person name="Song I."/>
            <person name="Jeong J.-H."/>
            <person name="Kim D."/>
            <person name="Kim S."/>
            <person name="Ryu S."/>
            <person name="Song J.Y."/>
            <person name="Lee S.K."/>
        </authorList>
    </citation>
    <scope>NUCLEOTIDE SEQUENCE [LARGE SCALE GENOMIC DNA]</scope>
    <source>
        <tissue evidence="2">Muscle</tissue>
    </source>
</reference>
<feature type="compositionally biased region" description="Low complexity" evidence="1">
    <location>
        <begin position="121"/>
        <end position="130"/>
    </location>
</feature>
<name>A0A4Z2HSW9_9TELE</name>
<organism evidence="2 3">
    <name type="scientific">Liparis tanakae</name>
    <name type="common">Tanaka's snailfish</name>
    <dbReference type="NCBI Taxonomy" id="230148"/>
    <lineage>
        <taxon>Eukaryota</taxon>
        <taxon>Metazoa</taxon>
        <taxon>Chordata</taxon>
        <taxon>Craniata</taxon>
        <taxon>Vertebrata</taxon>
        <taxon>Euteleostomi</taxon>
        <taxon>Actinopterygii</taxon>
        <taxon>Neopterygii</taxon>
        <taxon>Teleostei</taxon>
        <taxon>Neoteleostei</taxon>
        <taxon>Acanthomorphata</taxon>
        <taxon>Eupercaria</taxon>
        <taxon>Perciformes</taxon>
        <taxon>Cottioidei</taxon>
        <taxon>Cottales</taxon>
        <taxon>Liparidae</taxon>
        <taxon>Liparis</taxon>
    </lineage>
</organism>
<feature type="region of interest" description="Disordered" evidence="1">
    <location>
        <begin position="207"/>
        <end position="250"/>
    </location>
</feature>
<dbReference type="AlphaFoldDB" id="A0A4Z2HSW9"/>
<dbReference type="Proteomes" id="UP000314294">
    <property type="component" value="Unassembled WGS sequence"/>
</dbReference>
<feature type="region of interest" description="Disordered" evidence="1">
    <location>
        <begin position="1"/>
        <end position="48"/>
    </location>
</feature>
<evidence type="ECO:0000313" key="3">
    <source>
        <dbReference type="Proteomes" id="UP000314294"/>
    </source>
</evidence>
<feature type="region of interest" description="Disordered" evidence="1">
    <location>
        <begin position="115"/>
        <end position="141"/>
    </location>
</feature>
<gene>
    <name evidence="2" type="ORF">EYF80_020995</name>
</gene>
<sequence length="250" mass="26469">MKRPSIQTRKKAGSGPSVSRSMERTPLSTHTSRETPTLPPLFTSTPLGAMKIPLPTTVPTMKHMAGSRPIPWDILGLQGRSHLGNSLRGLTPAPGDVGARLPDSPTVFHLTSQDPWSTQVEAKPASTPSPEAAPPLGPRHRDQRECALTFPPEPFTGQPALTSEDPIRAVCSDELFNLNISESKLTTLRHVAAGMSASSGVLCTNKAEKTRHSASTGTDAPVSRRTVTPDVTPGGLSQPGRSVMNLSPGL</sequence>
<keyword evidence="3" id="KW-1185">Reference proteome</keyword>